<keyword evidence="5" id="KW-0378">Hydrolase</keyword>
<dbReference type="GO" id="GO:0004519">
    <property type="term" value="F:endonuclease activity"/>
    <property type="evidence" value="ECO:0007669"/>
    <property type="project" value="UniProtKB-KW"/>
</dbReference>
<evidence type="ECO:0000256" key="2">
    <source>
        <dbReference type="ARBA" id="ARBA00022695"/>
    </source>
</evidence>
<evidence type="ECO:0000313" key="9">
    <source>
        <dbReference type="Proteomes" id="UP000265520"/>
    </source>
</evidence>
<dbReference type="InterPro" id="IPR036397">
    <property type="entry name" value="RNaseH_sf"/>
</dbReference>
<protein>
    <submittedName>
        <fullName evidence="8">Gag-pol polyprotein</fullName>
    </submittedName>
</protein>
<dbReference type="CDD" id="cd01647">
    <property type="entry name" value="RT_LTR"/>
    <property type="match status" value="1"/>
</dbReference>
<reference evidence="8 9" key="1">
    <citation type="journal article" date="2018" name="Front. Plant Sci.">
        <title>Red Clover (Trifolium pratense) and Zigzag Clover (T. medium) - A Picture of Genomic Similarities and Differences.</title>
        <authorList>
            <person name="Dluhosova J."/>
            <person name="Istvanek J."/>
            <person name="Nedelnik J."/>
            <person name="Repkova J."/>
        </authorList>
    </citation>
    <scope>NUCLEOTIDE SEQUENCE [LARGE SCALE GENOMIC DNA]</scope>
    <source>
        <strain evidence="9">cv. 10/8</strain>
        <tissue evidence="8">Leaf</tissue>
    </source>
</reference>
<keyword evidence="3" id="KW-0540">Nuclease</keyword>
<dbReference type="InterPro" id="IPR000477">
    <property type="entry name" value="RT_dom"/>
</dbReference>
<accession>A0A392M7P2</accession>
<evidence type="ECO:0000256" key="3">
    <source>
        <dbReference type="ARBA" id="ARBA00022722"/>
    </source>
</evidence>
<dbReference type="InterPro" id="IPR012337">
    <property type="entry name" value="RNaseH-like_sf"/>
</dbReference>
<evidence type="ECO:0000259" key="7">
    <source>
        <dbReference type="PROSITE" id="PS50878"/>
    </source>
</evidence>
<dbReference type="PANTHER" id="PTHR24559">
    <property type="entry name" value="TRANSPOSON TY3-I GAG-POL POLYPROTEIN"/>
    <property type="match status" value="1"/>
</dbReference>
<dbReference type="AlphaFoldDB" id="A0A392M7P2"/>
<evidence type="ECO:0000256" key="5">
    <source>
        <dbReference type="ARBA" id="ARBA00022801"/>
    </source>
</evidence>
<proteinExistence type="predicted"/>
<dbReference type="SUPFAM" id="SSF56672">
    <property type="entry name" value="DNA/RNA polymerases"/>
    <property type="match status" value="1"/>
</dbReference>
<dbReference type="SUPFAM" id="SSF53098">
    <property type="entry name" value="Ribonuclease H-like"/>
    <property type="match status" value="1"/>
</dbReference>
<dbReference type="InterPro" id="IPR043502">
    <property type="entry name" value="DNA/RNA_pol_sf"/>
</dbReference>
<sequence>MHITEVGSEKASIVEATDLDPREEFQDRRVNPIEELESIQIGEAAHQITSLGTHLGKEEKDKTISILKKNVDLFAWKPSDMSGIDESIITHKLAISPNSKPVSQRMRKANGKWRMCVDFTDLNKACPKDLYPLPSIDRLIDGASGYKTLSFMDAYSGYNQIKMNVMDAPHTAFMSNTCNYHYKAMPFGLKNAGATYQRLMDRVFAQQIGKNLEVYIDDMVVKTTKEGNHHEDLEDILASVRKYNMRLNPAKCSFGVQAGKFLGFMLTNRGIEANPEKCQAIIDMRSPTSVKEVQQLTGRIAALSRFLLCAGEKAFHFFATLKNGERFSWTDKCEEAFQQLKQFLASPPILTRPQSGKPLQLYLAVSENPKIEKLALAVVVTSRRLRQYFQSHKITVKTDYPIKYVLKKPDLVGRMVAWAVELSEYDITFVPRGNIKSQILADFILELSSPPEEASVQPWTLSIDGSSNLKGSGAGVVLEGPDDVLVEQSLRFAFKASNNQAEYEALIAGVTPRFLTARVYF</sequence>
<keyword evidence="9" id="KW-1185">Reference proteome</keyword>
<keyword evidence="6" id="KW-0695">RNA-directed DNA polymerase</keyword>
<evidence type="ECO:0000256" key="1">
    <source>
        <dbReference type="ARBA" id="ARBA00022679"/>
    </source>
</evidence>
<dbReference type="Gene3D" id="3.30.70.270">
    <property type="match status" value="2"/>
</dbReference>
<dbReference type="Gene3D" id="3.10.10.10">
    <property type="entry name" value="HIV Type 1 Reverse Transcriptase, subunit A, domain 1"/>
    <property type="match status" value="1"/>
</dbReference>
<keyword evidence="2" id="KW-0548">Nucleotidyltransferase</keyword>
<dbReference type="InterPro" id="IPR043128">
    <property type="entry name" value="Rev_trsase/Diguanyl_cyclase"/>
</dbReference>
<evidence type="ECO:0000256" key="4">
    <source>
        <dbReference type="ARBA" id="ARBA00022759"/>
    </source>
</evidence>
<evidence type="ECO:0000313" key="8">
    <source>
        <dbReference type="EMBL" id="MCH83173.1"/>
    </source>
</evidence>
<keyword evidence="4" id="KW-0255">Endonuclease</keyword>
<dbReference type="InterPro" id="IPR041373">
    <property type="entry name" value="RT_RNaseH"/>
</dbReference>
<dbReference type="Pfam" id="PF00078">
    <property type="entry name" value="RVT_1"/>
    <property type="match status" value="1"/>
</dbReference>
<comment type="caution">
    <text evidence="8">The sequence shown here is derived from an EMBL/GenBank/DDBJ whole genome shotgun (WGS) entry which is preliminary data.</text>
</comment>
<evidence type="ECO:0000256" key="6">
    <source>
        <dbReference type="ARBA" id="ARBA00022918"/>
    </source>
</evidence>
<dbReference type="GO" id="GO:0003676">
    <property type="term" value="F:nucleic acid binding"/>
    <property type="evidence" value="ECO:0007669"/>
    <property type="project" value="InterPro"/>
</dbReference>
<dbReference type="InterPro" id="IPR053134">
    <property type="entry name" value="RNA-dir_DNA_polymerase"/>
</dbReference>
<name>A0A392M7P2_9FABA</name>
<gene>
    <name evidence="8" type="ORF">A2U01_0003990</name>
</gene>
<dbReference type="PANTHER" id="PTHR24559:SF444">
    <property type="entry name" value="REVERSE TRANSCRIPTASE DOMAIN-CONTAINING PROTEIN"/>
    <property type="match status" value="1"/>
</dbReference>
<dbReference type="GO" id="GO:0003964">
    <property type="term" value="F:RNA-directed DNA polymerase activity"/>
    <property type="evidence" value="ECO:0007669"/>
    <property type="project" value="UniProtKB-KW"/>
</dbReference>
<dbReference type="Proteomes" id="UP000265520">
    <property type="component" value="Unassembled WGS sequence"/>
</dbReference>
<keyword evidence="1" id="KW-0808">Transferase</keyword>
<dbReference type="GO" id="GO:0016787">
    <property type="term" value="F:hydrolase activity"/>
    <property type="evidence" value="ECO:0007669"/>
    <property type="project" value="UniProtKB-KW"/>
</dbReference>
<dbReference type="Pfam" id="PF17917">
    <property type="entry name" value="RT_RNaseH"/>
    <property type="match status" value="1"/>
</dbReference>
<organism evidence="8 9">
    <name type="scientific">Trifolium medium</name>
    <dbReference type="NCBI Taxonomy" id="97028"/>
    <lineage>
        <taxon>Eukaryota</taxon>
        <taxon>Viridiplantae</taxon>
        <taxon>Streptophyta</taxon>
        <taxon>Embryophyta</taxon>
        <taxon>Tracheophyta</taxon>
        <taxon>Spermatophyta</taxon>
        <taxon>Magnoliopsida</taxon>
        <taxon>eudicotyledons</taxon>
        <taxon>Gunneridae</taxon>
        <taxon>Pentapetalae</taxon>
        <taxon>rosids</taxon>
        <taxon>fabids</taxon>
        <taxon>Fabales</taxon>
        <taxon>Fabaceae</taxon>
        <taxon>Papilionoideae</taxon>
        <taxon>50 kb inversion clade</taxon>
        <taxon>NPAAA clade</taxon>
        <taxon>Hologalegina</taxon>
        <taxon>IRL clade</taxon>
        <taxon>Trifolieae</taxon>
        <taxon>Trifolium</taxon>
    </lineage>
</organism>
<dbReference type="Gene3D" id="3.30.420.10">
    <property type="entry name" value="Ribonuclease H-like superfamily/Ribonuclease H"/>
    <property type="match status" value="1"/>
</dbReference>
<dbReference type="EMBL" id="LXQA010004760">
    <property type="protein sequence ID" value="MCH83173.1"/>
    <property type="molecule type" value="Genomic_DNA"/>
</dbReference>
<feature type="domain" description="Reverse transcriptase" evidence="7">
    <location>
        <begin position="86"/>
        <end position="266"/>
    </location>
</feature>
<dbReference type="PROSITE" id="PS50878">
    <property type="entry name" value="RT_POL"/>
    <property type="match status" value="1"/>
</dbReference>